<comment type="caution">
    <text evidence="2">The sequence shown here is derived from an EMBL/GenBank/DDBJ whole genome shotgun (WGS) entry which is preliminary data.</text>
</comment>
<proteinExistence type="predicted"/>
<keyword evidence="1" id="KW-0472">Membrane</keyword>
<feature type="transmembrane region" description="Helical" evidence="1">
    <location>
        <begin position="101"/>
        <end position="119"/>
    </location>
</feature>
<organism evidence="2 3">
    <name type="scientific">Candidatus Gottesmanbacteria bacterium RIFCSPLOWO2_01_FULL_43_11b</name>
    <dbReference type="NCBI Taxonomy" id="1798392"/>
    <lineage>
        <taxon>Bacteria</taxon>
        <taxon>Candidatus Gottesmaniibacteriota</taxon>
    </lineage>
</organism>
<dbReference type="Proteomes" id="UP000178759">
    <property type="component" value="Unassembled WGS sequence"/>
</dbReference>
<dbReference type="AlphaFoldDB" id="A0A1F6AH13"/>
<keyword evidence="1" id="KW-0812">Transmembrane</keyword>
<evidence type="ECO:0000313" key="3">
    <source>
        <dbReference type="Proteomes" id="UP000178759"/>
    </source>
</evidence>
<sequence>MLPFLLAIFIGTGNRLFRPQIVALAVGRVCSTLLYPVRHQKCLTRFSSGGTRRETNKASQLLCAPIFFHKKTDEERIFVGKSNNLPYCECRPKKIFVKRDFIVRTIYIMVFTTVLFLLLPSV</sequence>
<dbReference type="EMBL" id="MFJV01000001">
    <property type="protein sequence ID" value="OGG24039.1"/>
    <property type="molecule type" value="Genomic_DNA"/>
</dbReference>
<gene>
    <name evidence="2" type="ORF">A3A79_02480</name>
</gene>
<accession>A0A1F6AH13</accession>
<keyword evidence="1" id="KW-1133">Transmembrane helix</keyword>
<feature type="transmembrane region" description="Helical" evidence="1">
    <location>
        <begin position="20"/>
        <end position="37"/>
    </location>
</feature>
<name>A0A1F6AH13_9BACT</name>
<evidence type="ECO:0000256" key="1">
    <source>
        <dbReference type="SAM" id="Phobius"/>
    </source>
</evidence>
<reference evidence="2 3" key="1">
    <citation type="journal article" date="2016" name="Nat. Commun.">
        <title>Thousands of microbial genomes shed light on interconnected biogeochemical processes in an aquifer system.</title>
        <authorList>
            <person name="Anantharaman K."/>
            <person name="Brown C.T."/>
            <person name="Hug L.A."/>
            <person name="Sharon I."/>
            <person name="Castelle C.J."/>
            <person name="Probst A.J."/>
            <person name="Thomas B.C."/>
            <person name="Singh A."/>
            <person name="Wilkins M.J."/>
            <person name="Karaoz U."/>
            <person name="Brodie E.L."/>
            <person name="Williams K.H."/>
            <person name="Hubbard S.S."/>
            <person name="Banfield J.F."/>
        </authorList>
    </citation>
    <scope>NUCLEOTIDE SEQUENCE [LARGE SCALE GENOMIC DNA]</scope>
</reference>
<protein>
    <submittedName>
        <fullName evidence="2">Uncharacterized protein</fullName>
    </submittedName>
</protein>
<evidence type="ECO:0000313" key="2">
    <source>
        <dbReference type="EMBL" id="OGG24039.1"/>
    </source>
</evidence>